<dbReference type="Pfam" id="PF01764">
    <property type="entry name" value="Lipase_3"/>
    <property type="match status" value="1"/>
</dbReference>
<feature type="transmembrane region" description="Helical" evidence="1">
    <location>
        <begin position="91"/>
        <end position="110"/>
    </location>
</feature>
<proteinExistence type="predicted"/>
<reference evidence="4 5" key="1">
    <citation type="journal article" date="2014" name="Genome Biol. Evol.">
        <title>The secreted proteins of Achlya hypogyna and Thraustotheca clavata identify the ancestral oomycete secretome and reveal gene acquisitions by horizontal gene transfer.</title>
        <authorList>
            <person name="Misner I."/>
            <person name="Blouin N."/>
            <person name="Leonard G."/>
            <person name="Richards T.A."/>
            <person name="Lane C.E."/>
        </authorList>
    </citation>
    <scope>NUCLEOTIDE SEQUENCE [LARGE SCALE GENOMIC DNA]</scope>
    <source>
        <strain evidence="4 5">ATCC 48635</strain>
    </source>
</reference>
<keyword evidence="5" id="KW-1185">Reference proteome</keyword>
<keyword evidence="1" id="KW-0472">Membrane</keyword>
<evidence type="ECO:0000313" key="4">
    <source>
        <dbReference type="EMBL" id="OQR92436.1"/>
    </source>
</evidence>
<evidence type="ECO:0000256" key="2">
    <source>
        <dbReference type="SAM" id="SignalP"/>
    </source>
</evidence>
<feature type="transmembrane region" description="Helical" evidence="1">
    <location>
        <begin position="478"/>
        <end position="497"/>
    </location>
</feature>
<feature type="domain" description="Fungal lipase-type" evidence="3">
    <location>
        <begin position="886"/>
        <end position="1029"/>
    </location>
</feature>
<evidence type="ECO:0000313" key="5">
    <source>
        <dbReference type="Proteomes" id="UP000243579"/>
    </source>
</evidence>
<feature type="transmembrane region" description="Helical" evidence="1">
    <location>
        <begin position="648"/>
        <end position="669"/>
    </location>
</feature>
<dbReference type="PANTHER" id="PTHR45856:SF24">
    <property type="entry name" value="FUNGAL LIPASE-LIKE DOMAIN-CONTAINING PROTEIN"/>
    <property type="match status" value="1"/>
</dbReference>
<evidence type="ECO:0000256" key="1">
    <source>
        <dbReference type="SAM" id="Phobius"/>
    </source>
</evidence>
<feature type="transmembrane region" description="Helical" evidence="1">
    <location>
        <begin position="529"/>
        <end position="553"/>
    </location>
</feature>
<dbReference type="CDD" id="cd00519">
    <property type="entry name" value="Lipase_3"/>
    <property type="match status" value="1"/>
</dbReference>
<accession>A0A1V9Z351</accession>
<feature type="transmembrane region" description="Helical" evidence="1">
    <location>
        <begin position="280"/>
        <end position="302"/>
    </location>
</feature>
<feature type="transmembrane region" description="Helical" evidence="1">
    <location>
        <begin position="689"/>
        <end position="711"/>
    </location>
</feature>
<dbReference type="AlphaFoldDB" id="A0A1V9Z351"/>
<feature type="signal peptide" evidence="2">
    <location>
        <begin position="1"/>
        <end position="27"/>
    </location>
</feature>
<feature type="transmembrane region" description="Helical" evidence="1">
    <location>
        <begin position="565"/>
        <end position="586"/>
    </location>
</feature>
<dbReference type="InterPro" id="IPR029058">
    <property type="entry name" value="AB_hydrolase_fold"/>
</dbReference>
<dbReference type="EMBL" id="JNBR01000460">
    <property type="protein sequence ID" value="OQR92436.1"/>
    <property type="molecule type" value="Genomic_DNA"/>
</dbReference>
<comment type="caution">
    <text evidence="4">The sequence shown here is derived from an EMBL/GenBank/DDBJ whole genome shotgun (WGS) entry which is preliminary data.</text>
</comment>
<feature type="chain" id="PRO_5013206979" description="Fungal lipase-type domain-containing protein" evidence="2">
    <location>
        <begin position="28"/>
        <end position="1164"/>
    </location>
</feature>
<name>A0A1V9Z351_ACHHY</name>
<evidence type="ECO:0000259" key="3">
    <source>
        <dbReference type="Pfam" id="PF01764"/>
    </source>
</evidence>
<protein>
    <recommendedName>
        <fullName evidence="3">Fungal lipase-type domain-containing protein</fullName>
    </recommendedName>
</protein>
<keyword evidence="1" id="KW-0812">Transmembrane</keyword>
<keyword evidence="1" id="KW-1133">Transmembrane helix</keyword>
<sequence length="1164" mass="127028">MRRIARLSLPSDMRRYLALMLLGVAEALAPWSPAVCGGSLLTDSTEPGCNVGQCNCMGYVAQCTTDYSCMQSAMAPGICLGRCELSTLGTLLYAIGAVLIFGCPLLVLVYHVRSFRTAHKTIDGDDNVADVDDADNALVGQIQHEHLLERVLLHTHVHPRNILQNVRSNGGRVYRPSGSAVGTLVRAQAQLGLFTVAPRISEENSAMDTATIGADYVMGDNVSPVRRSSVPQSPIAPPGKIENSIESYLDVTQMAHTPSAHRAVVINVHPQIYLETMTKYVLRLVLFLVGLLVIGNVIVVIAPAPFTSFSVLLTANTTNGTAATCHATDGTRCAGASWTTADLGVHTIMLHHLGLPTAPDVVRLSLHPDAGRLVLDPGVHRLGTYTLTLSSGSELVNEFTNEILTTCSCADAPACGNVRCSDVPLVGVFTKKYGATLFDMRSQSYSATLSFSSPTLVDGATFSLELQAMVNGYETAGLATKGLLGFSTIGLLVHYLYSLRRYHTRVHPSIRKLSVAHWFVMHLSLERKLLALVLFSLAVQTNPVGVVLTLPWLGPVAGAYVIFRSVWETIVYTLALGALLTIVDSYRKTNPLSFKNGAAIAFLGTRFIVVKLLLVVGFLGTRVALVVATALDYGPTTNVDLVLAMADTIMLVFGVALLVSVCSNVAAHLRRRRYSETRYQSLAFRFMSVVAYALLALLLLNVVFVSAYAVVSAFKPTFVRQTNVMTECTFTGLMYLATVAFYPPTRTSAAAIGAMPRGYVIREKRQFINTPQELSPTTPTTPVSPRFLNAPASTRMLVRGAAFRCKPISTPHHIFCLETACRLFNASRLAYYRSTLTLAVDGDDVHPSAYCNQEALARDGMHETAYLHDADTDTHCLVLQGEGKLVFAFRGTASKTNVKTDLEIALDPLPWPGADEYANPGYVHRGFVHAYNSIRDRVHDTLMSLCLEYKRRGLAPENHVQVYTTGHSLGGALATIAALDLKATFQQRIIMYNYGSPRVGCHHFAQHFDREVPLAFRIVNEGDIICGLPHSLRPKCWSRRKKFYKHVGTEVVLDGRMNGDFLIRPTFAEKNLIVDVRRKPARHMLKNYKRNLDMIVAGVLRDETAGAMGGDVHFQTSLEKALYGAFESGEVDDGIAIDVDRNTAWFDLSPKSGHRTSFLPAPSA</sequence>
<dbReference type="GO" id="GO:0006629">
    <property type="term" value="P:lipid metabolic process"/>
    <property type="evidence" value="ECO:0007669"/>
    <property type="project" value="InterPro"/>
</dbReference>
<feature type="transmembrane region" description="Helical" evidence="1">
    <location>
        <begin position="607"/>
        <end position="628"/>
    </location>
</feature>
<gene>
    <name evidence="4" type="ORF">ACHHYP_03692</name>
</gene>
<dbReference type="Gene3D" id="3.40.50.1820">
    <property type="entry name" value="alpha/beta hydrolase"/>
    <property type="match status" value="1"/>
</dbReference>
<dbReference type="InterPro" id="IPR051218">
    <property type="entry name" value="Sec_MonoDiacylglyc_Lipase"/>
</dbReference>
<dbReference type="OrthoDB" id="438440at2759"/>
<dbReference type="InterPro" id="IPR002921">
    <property type="entry name" value="Fungal_lipase-type"/>
</dbReference>
<dbReference type="Proteomes" id="UP000243579">
    <property type="component" value="Unassembled WGS sequence"/>
</dbReference>
<organism evidence="4 5">
    <name type="scientific">Achlya hypogyna</name>
    <name type="common">Oomycete</name>
    <name type="synonym">Protoachlya hypogyna</name>
    <dbReference type="NCBI Taxonomy" id="1202772"/>
    <lineage>
        <taxon>Eukaryota</taxon>
        <taxon>Sar</taxon>
        <taxon>Stramenopiles</taxon>
        <taxon>Oomycota</taxon>
        <taxon>Saprolegniomycetes</taxon>
        <taxon>Saprolegniales</taxon>
        <taxon>Achlyaceae</taxon>
        <taxon>Achlya</taxon>
    </lineage>
</organism>
<dbReference type="PANTHER" id="PTHR45856">
    <property type="entry name" value="ALPHA/BETA-HYDROLASES SUPERFAMILY PROTEIN"/>
    <property type="match status" value="1"/>
</dbReference>
<keyword evidence="2" id="KW-0732">Signal</keyword>
<dbReference type="SUPFAM" id="SSF53474">
    <property type="entry name" value="alpha/beta-Hydrolases"/>
    <property type="match status" value="1"/>
</dbReference>